<dbReference type="GO" id="GO:0012505">
    <property type="term" value="C:endomembrane system"/>
    <property type="evidence" value="ECO:0007669"/>
    <property type="project" value="UniProtKB-SubCell"/>
</dbReference>
<feature type="transmembrane region" description="Helical" evidence="7">
    <location>
        <begin position="34"/>
        <end position="57"/>
    </location>
</feature>
<feature type="transmembrane region" description="Helical" evidence="7">
    <location>
        <begin position="103"/>
        <end position="136"/>
    </location>
</feature>
<comment type="caution">
    <text evidence="8">The sequence shown here is derived from an EMBL/GenBank/DDBJ whole genome shotgun (WGS) entry which is preliminary data.</text>
</comment>
<evidence type="ECO:0008006" key="10">
    <source>
        <dbReference type="Google" id="ProtNLM"/>
    </source>
</evidence>
<keyword evidence="4 7" id="KW-1133">Transmembrane helix</keyword>
<evidence type="ECO:0000313" key="8">
    <source>
        <dbReference type="EMBL" id="KAJ7308056.1"/>
    </source>
</evidence>
<evidence type="ECO:0000313" key="9">
    <source>
        <dbReference type="Proteomes" id="UP001142489"/>
    </source>
</evidence>
<keyword evidence="3 7" id="KW-0812">Transmembrane</keyword>
<evidence type="ECO:0000256" key="4">
    <source>
        <dbReference type="ARBA" id="ARBA00022989"/>
    </source>
</evidence>
<gene>
    <name evidence="8" type="ORF">JRQ81_008559</name>
</gene>
<dbReference type="OrthoDB" id="9934994at2759"/>
<dbReference type="InterPro" id="IPR019365">
    <property type="entry name" value="TVP18/Ca-channel_flower"/>
</dbReference>
<reference evidence="8" key="1">
    <citation type="journal article" date="2023" name="DNA Res.">
        <title>Chromosome-level genome assembly of Phrynocephalus forsythii using third-generation DNA sequencing and Hi-C analysis.</title>
        <authorList>
            <person name="Qi Y."/>
            <person name="Zhao W."/>
            <person name="Zhao Y."/>
            <person name="Niu C."/>
            <person name="Cao S."/>
            <person name="Zhang Y."/>
        </authorList>
    </citation>
    <scope>NUCLEOTIDE SEQUENCE</scope>
    <source>
        <tissue evidence="8">Muscle</tissue>
    </source>
</reference>
<dbReference type="EMBL" id="JAPFRF010000018">
    <property type="protein sequence ID" value="KAJ7308056.1"/>
    <property type="molecule type" value="Genomic_DNA"/>
</dbReference>
<proteinExistence type="inferred from homology"/>
<feature type="region of interest" description="Disordered" evidence="6">
    <location>
        <begin position="1"/>
        <end position="20"/>
    </location>
</feature>
<dbReference type="AlphaFoldDB" id="A0A9Q0XCB2"/>
<sequence>MSSQEDQPPGNGAPAQTSTDEDGMTWWYRWLCRLAGIVGGISCAFSGLWMCVTVHPLNIAAGVWMMLNAFVLILCEAPFCCQFVEFANVVSARADKLRPWQKAAFYCGMAIFPVVLSLTLTTVIGNAIAFATGVLYGLSALGKKGDAIAYARMQQQKQAGESGLTGSVEPQAV</sequence>
<dbReference type="Proteomes" id="UP001142489">
    <property type="component" value="Unassembled WGS sequence"/>
</dbReference>
<protein>
    <recommendedName>
        <fullName evidence="10">Calcium channel flower</fullName>
    </recommendedName>
</protein>
<evidence type="ECO:0000256" key="3">
    <source>
        <dbReference type="ARBA" id="ARBA00022692"/>
    </source>
</evidence>
<organism evidence="8 9">
    <name type="scientific">Phrynocephalus forsythii</name>
    <dbReference type="NCBI Taxonomy" id="171643"/>
    <lineage>
        <taxon>Eukaryota</taxon>
        <taxon>Metazoa</taxon>
        <taxon>Chordata</taxon>
        <taxon>Craniata</taxon>
        <taxon>Vertebrata</taxon>
        <taxon>Euteleostomi</taxon>
        <taxon>Lepidosauria</taxon>
        <taxon>Squamata</taxon>
        <taxon>Bifurcata</taxon>
        <taxon>Unidentata</taxon>
        <taxon>Episquamata</taxon>
        <taxon>Toxicofera</taxon>
        <taxon>Iguania</taxon>
        <taxon>Acrodonta</taxon>
        <taxon>Agamidae</taxon>
        <taxon>Agaminae</taxon>
        <taxon>Phrynocephalus</taxon>
    </lineage>
</organism>
<dbReference type="SMART" id="SM01077">
    <property type="entry name" value="Cg6151-P"/>
    <property type="match status" value="1"/>
</dbReference>
<keyword evidence="9" id="KW-1185">Reference proteome</keyword>
<dbReference type="GO" id="GO:0016192">
    <property type="term" value="P:vesicle-mediated transport"/>
    <property type="evidence" value="ECO:0007669"/>
    <property type="project" value="TreeGrafter"/>
</dbReference>
<evidence type="ECO:0000256" key="7">
    <source>
        <dbReference type="SAM" id="Phobius"/>
    </source>
</evidence>
<evidence type="ECO:0000256" key="1">
    <source>
        <dbReference type="ARBA" id="ARBA00004127"/>
    </source>
</evidence>
<dbReference type="PANTHER" id="PTHR13314:SF2">
    <property type="entry name" value="CALCIUM CHANNEL FLOWER HOMOLOG"/>
    <property type="match status" value="1"/>
</dbReference>
<name>A0A9Q0XCB2_9SAUR</name>
<evidence type="ECO:0000256" key="5">
    <source>
        <dbReference type="ARBA" id="ARBA00023136"/>
    </source>
</evidence>
<comment type="subcellular location">
    <subcellularLocation>
        <location evidence="1">Endomembrane system</location>
        <topology evidence="1">Multi-pass membrane protein</topology>
    </subcellularLocation>
</comment>
<dbReference type="GO" id="GO:0016020">
    <property type="term" value="C:membrane"/>
    <property type="evidence" value="ECO:0007669"/>
    <property type="project" value="InterPro"/>
</dbReference>
<keyword evidence="5 7" id="KW-0472">Membrane</keyword>
<evidence type="ECO:0000256" key="2">
    <source>
        <dbReference type="ARBA" id="ARBA00010023"/>
    </source>
</evidence>
<dbReference type="Pfam" id="PF10233">
    <property type="entry name" value="Cg6151-P"/>
    <property type="match status" value="1"/>
</dbReference>
<feature type="transmembrane region" description="Helical" evidence="7">
    <location>
        <begin position="69"/>
        <end position="91"/>
    </location>
</feature>
<dbReference type="PANTHER" id="PTHR13314">
    <property type="entry name" value="CALCIUM CHANNEL FLOWER HOMOLOG"/>
    <property type="match status" value="1"/>
</dbReference>
<accession>A0A9Q0XCB2</accession>
<comment type="similarity">
    <text evidence="2">Belongs to the calcium channel flower family.</text>
</comment>
<evidence type="ECO:0000256" key="6">
    <source>
        <dbReference type="SAM" id="MobiDB-lite"/>
    </source>
</evidence>